<keyword evidence="10" id="KW-0326">Glycosidase</keyword>
<name>A0ABD3H8K4_9MARC</name>
<dbReference type="PANTHER" id="PTHR10242:SF2">
    <property type="entry name" value="N-GLYCOSYLASE_DNA LYASE"/>
    <property type="match status" value="1"/>
</dbReference>
<comment type="catalytic activity">
    <reaction evidence="11">
        <text>2'-deoxyribonucleotide-(2'-deoxyribose 5'-phosphate)-2'-deoxyribonucleotide-DNA = a 3'-end 2'-deoxyribonucleotide-(2,3-dehydro-2,3-deoxyribose 5'-phosphate)-DNA + a 5'-end 5'-phospho-2'-deoxyribonucleoside-DNA + H(+)</text>
        <dbReference type="Rhea" id="RHEA:66592"/>
        <dbReference type="Rhea" id="RHEA-COMP:13180"/>
        <dbReference type="Rhea" id="RHEA-COMP:16897"/>
        <dbReference type="Rhea" id="RHEA-COMP:17067"/>
        <dbReference type="ChEBI" id="CHEBI:15378"/>
        <dbReference type="ChEBI" id="CHEBI:136412"/>
        <dbReference type="ChEBI" id="CHEBI:157695"/>
        <dbReference type="ChEBI" id="CHEBI:167181"/>
        <dbReference type="EC" id="4.2.99.18"/>
    </reaction>
</comment>
<dbReference type="InterPro" id="IPR012904">
    <property type="entry name" value="OGG_N"/>
</dbReference>
<dbReference type="CDD" id="cd00056">
    <property type="entry name" value="ENDO3c"/>
    <property type="match status" value="1"/>
</dbReference>
<dbReference type="InterPro" id="IPR052054">
    <property type="entry name" value="Oxidative_DNA_repair_enzyme"/>
</dbReference>
<comment type="caution">
    <text evidence="14">The sequence shown here is derived from an EMBL/GenBank/DDBJ whole genome shotgun (WGS) entry which is preliminary data.</text>
</comment>
<proteinExistence type="inferred from homology"/>
<dbReference type="Pfam" id="PF00730">
    <property type="entry name" value="HhH-GPD"/>
    <property type="match status" value="1"/>
</dbReference>
<organism evidence="14 15">
    <name type="scientific">Riccia sorocarpa</name>
    <dbReference type="NCBI Taxonomy" id="122646"/>
    <lineage>
        <taxon>Eukaryota</taxon>
        <taxon>Viridiplantae</taxon>
        <taxon>Streptophyta</taxon>
        <taxon>Embryophyta</taxon>
        <taxon>Marchantiophyta</taxon>
        <taxon>Marchantiopsida</taxon>
        <taxon>Marchantiidae</taxon>
        <taxon>Marchantiales</taxon>
        <taxon>Ricciaceae</taxon>
        <taxon>Riccia</taxon>
    </lineage>
</organism>
<evidence type="ECO:0000313" key="15">
    <source>
        <dbReference type="Proteomes" id="UP001633002"/>
    </source>
</evidence>
<dbReference type="Gene3D" id="1.10.1670.10">
    <property type="entry name" value="Helix-hairpin-Helix base-excision DNA repair enzymes (C-terminal)"/>
    <property type="match status" value="1"/>
</dbReference>
<keyword evidence="8" id="KW-0539">Nucleus</keyword>
<evidence type="ECO:0000256" key="1">
    <source>
        <dbReference type="ARBA" id="ARBA00004123"/>
    </source>
</evidence>
<evidence type="ECO:0000259" key="13">
    <source>
        <dbReference type="SMART" id="SM00478"/>
    </source>
</evidence>
<keyword evidence="7" id="KW-0456">Lyase</keyword>
<gene>
    <name evidence="14" type="ORF">R1sor_014149</name>
</gene>
<dbReference type="Proteomes" id="UP001633002">
    <property type="component" value="Unassembled WGS sequence"/>
</dbReference>
<dbReference type="Gene3D" id="1.10.340.30">
    <property type="entry name" value="Hypothetical protein, domain 2"/>
    <property type="match status" value="1"/>
</dbReference>
<evidence type="ECO:0000256" key="12">
    <source>
        <dbReference type="SAM" id="MobiDB-lite"/>
    </source>
</evidence>
<dbReference type="GO" id="GO:0006281">
    <property type="term" value="P:DNA repair"/>
    <property type="evidence" value="ECO:0007669"/>
    <property type="project" value="UniProtKB-KW"/>
</dbReference>
<protein>
    <recommendedName>
        <fullName evidence="3">DNA-(apurinic or apyrimidinic site) lyase</fullName>
        <ecNumber evidence="3">4.2.99.18</ecNumber>
    </recommendedName>
</protein>
<dbReference type="AlphaFoldDB" id="A0ABD3H8K4"/>
<dbReference type="GO" id="GO:0140078">
    <property type="term" value="F:class I DNA-(apurinic or apyrimidinic site) endonuclease activity"/>
    <property type="evidence" value="ECO:0007669"/>
    <property type="project" value="UniProtKB-EC"/>
</dbReference>
<evidence type="ECO:0000256" key="10">
    <source>
        <dbReference type="ARBA" id="ARBA00023295"/>
    </source>
</evidence>
<comment type="similarity">
    <text evidence="2">Belongs to the type-1 OGG1 family.</text>
</comment>
<sequence>MRSWSPVQHYKHHPQHLMAHAVALKSSCTPPGSPQCHLRQIPTRTRSSCRKLFGPPIASRTPEENRWRSLGVSPKELNLALTVVTGQTFRWRSTGNSQFTGVVGSHLISLRQSSEEVSFLVHSRDEDASVEEELRDYLNLGTLLEDLYAEFTLADVRFAAVAPYLTGARLLRQNPVECVFQFICSSNNHISRISGMVDFLARQGPFLGTVEGIDFHAFPSLEQLSSLTETQLRDAGFGYRAKFIVGTVEALLSKEGGGEDWLLSLRKLPLDDVVKSLCTFPGVGPKVAACIALFSMDQHHAIPVDTHVWQIAVRYFVPELADRSLTLKVHQEVQEAFVKRFGKYAGWAHTVLFIAELSSVQNLLPKHLRSPKQQTGKTKRKAKALLSEDASIENEEKVESKWEVKGLTVAEAIVRTERKSLLKRKGKALFPSD</sequence>
<reference evidence="14 15" key="1">
    <citation type="submission" date="2024-09" db="EMBL/GenBank/DDBJ databases">
        <title>Chromosome-scale assembly of Riccia sorocarpa.</title>
        <authorList>
            <person name="Paukszto L."/>
        </authorList>
    </citation>
    <scope>NUCLEOTIDE SEQUENCE [LARGE SCALE GENOMIC DNA]</scope>
    <source>
        <strain evidence="14">LP-2024</strain>
        <tissue evidence="14">Aerial parts of the thallus</tissue>
    </source>
</reference>
<evidence type="ECO:0000256" key="4">
    <source>
        <dbReference type="ARBA" id="ARBA00022763"/>
    </source>
</evidence>
<evidence type="ECO:0000256" key="6">
    <source>
        <dbReference type="ARBA" id="ARBA00023204"/>
    </source>
</evidence>
<dbReference type="Pfam" id="PF07934">
    <property type="entry name" value="OGG_N"/>
    <property type="match status" value="1"/>
</dbReference>
<evidence type="ECO:0000256" key="7">
    <source>
        <dbReference type="ARBA" id="ARBA00023239"/>
    </source>
</evidence>
<evidence type="ECO:0000256" key="2">
    <source>
        <dbReference type="ARBA" id="ARBA00010679"/>
    </source>
</evidence>
<dbReference type="EC" id="4.2.99.18" evidence="3"/>
<keyword evidence="5" id="KW-0378">Hydrolase</keyword>
<keyword evidence="6" id="KW-0234">DNA repair</keyword>
<dbReference type="SUPFAM" id="SSF48150">
    <property type="entry name" value="DNA-glycosylase"/>
    <property type="match status" value="1"/>
</dbReference>
<dbReference type="InterPro" id="IPR011257">
    <property type="entry name" value="DNA_glycosylase"/>
</dbReference>
<dbReference type="SUPFAM" id="SSF55945">
    <property type="entry name" value="TATA-box binding protein-like"/>
    <property type="match status" value="1"/>
</dbReference>
<dbReference type="GO" id="GO:0019104">
    <property type="term" value="F:DNA N-glycosylase activity"/>
    <property type="evidence" value="ECO:0007669"/>
    <property type="project" value="UniProtKB-ARBA"/>
</dbReference>
<dbReference type="Gene3D" id="3.30.310.40">
    <property type="match status" value="1"/>
</dbReference>
<dbReference type="InterPro" id="IPR003265">
    <property type="entry name" value="HhH-GPD_domain"/>
</dbReference>
<evidence type="ECO:0000256" key="3">
    <source>
        <dbReference type="ARBA" id="ARBA00012720"/>
    </source>
</evidence>
<evidence type="ECO:0000313" key="14">
    <source>
        <dbReference type="EMBL" id="KAL3687840.1"/>
    </source>
</evidence>
<dbReference type="PANTHER" id="PTHR10242">
    <property type="entry name" value="8-OXOGUANINE DNA GLYCOSYLASE"/>
    <property type="match status" value="1"/>
</dbReference>
<dbReference type="FunFam" id="1.10.1670.10:FF:000005">
    <property type="entry name" value="N-glycosylase/DNA lyase OGG1"/>
    <property type="match status" value="1"/>
</dbReference>
<feature type="domain" description="HhH-GPD" evidence="13">
    <location>
        <begin position="184"/>
        <end position="356"/>
    </location>
</feature>
<dbReference type="EMBL" id="JBJQOH010000004">
    <property type="protein sequence ID" value="KAL3687840.1"/>
    <property type="molecule type" value="Genomic_DNA"/>
</dbReference>
<evidence type="ECO:0000256" key="8">
    <source>
        <dbReference type="ARBA" id="ARBA00023242"/>
    </source>
</evidence>
<comment type="subcellular location">
    <subcellularLocation>
        <location evidence="1">Nucleus</location>
    </subcellularLocation>
</comment>
<evidence type="ECO:0000256" key="5">
    <source>
        <dbReference type="ARBA" id="ARBA00022801"/>
    </source>
</evidence>
<keyword evidence="4" id="KW-0227">DNA damage</keyword>
<keyword evidence="9" id="KW-0511">Multifunctional enzyme</keyword>
<dbReference type="GO" id="GO:0005634">
    <property type="term" value="C:nucleus"/>
    <property type="evidence" value="ECO:0007669"/>
    <property type="project" value="UniProtKB-SubCell"/>
</dbReference>
<evidence type="ECO:0000256" key="11">
    <source>
        <dbReference type="ARBA" id="ARBA00044632"/>
    </source>
</evidence>
<dbReference type="InterPro" id="IPR023170">
    <property type="entry name" value="HhH_base_excis_C"/>
</dbReference>
<feature type="region of interest" description="Disordered" evidence="12">
    <location>
        <begin position="368"/>
        <end position="396"/>
    </location>
</feature>
<dbReference type="SMART" id="SM00478">
    <property type="entry name" value="ENDO3c"/>
    <property type="match status" value="1"/>
</dbReference>
<accession>A0ABD3H8K4</accession>
<keyword evidence="15" id="KW-1185">Reference proteome</keyword>
<evidence type="ECO:0000256" key="9">
    <source>
        <dbReference type="ARBA" id="ARBA00023268"/>
    </source>
</evidence>